<feature type="compositionally biased region" description="Basic and acidic residues" evidence="1">
    <location>
        <begin position="155"/>
        <end position="168"/>
    </location>
</feature>
<accession>A0A804NXS9</accession>
<feature type="region of interest" description="Disordered" evidence="1">
    <location>
        <begin position="101"/>
        <end position="120"/>
    </location>
</feature>
<keyword evidence="3" id="KW-1185">Reference proteome</keyword>
<feature type="compositionally biased region" description="Basic residues" evidence="1">
    <location>
        <begin position="108"/>
        <end position="120"/>
    </location>
</feature>
<sequence length="307" mass="33695">MLLYNTYLHGATHTHTRNYKTSPPLPIRTWRSMHHPQAGHLVERAAATKHPTDPRRRHRRLRLRRGRCHHVLYVAHALSCGRRGGRVAVVRPCSINPDAILPSGGHQIPKRRRRRRHHRRTAHVLDAAVAAGADTLRPHDGHYPDDEPPVVGARPPERAAGDKRRDGRGQPAPGAAPPVRYPESIQLVFLFRTRLVPHLCFHVVILPFLLLCCPDVLVVAKVDPVVASLFDVLTMAAPAAVRGDGRPRHDAPCAGAASGVGQGEKGAEAGDRGAEFLGGVGREQQHGRADRILIKSGRMISGGWMDI</sequence>
<protein>
    <submittedName>
        <fullName evidence="2">Uncharacterized protein</fullName>
    </submittedName>
</protein>
<reference evidence="3" key="1">
    <citation type="journal article" date="2009" name="Science">
        <title>The B73 maize genome: complexity, diversity, and dynamics.</title>
        <authorList>
            <person name="Schnable P.S."/>
            <person name="Ware D."/>
            <person name="Fulton R.S."/>
            <person name="Stein J.C."/>
            <person name="Wei F."/>
            <person name="Pasternak S."/>
            <person name="Liang C."/>
            <person name="Zhang J."/>
            <person name="Fulton L."/>
            <person name="Graves T.A."/>
            <person name="Minx P."/>
            <person name="Reily A.D."/>
            <person name="Courtney L."/>
            <person name="Kruchowski S.S."/>
            <person name="Tomlinson C."/>
            <person name="Strong C."/>
            <person name="Delehaunty K."/>
            <person name="Fronick C."/>
            <person name="Courtney B."/>
            <person name="Rock S.M."/>
            <person name="Belter E."/>
            <person name="Du F."/>
            <person name="Kim K."/>
            <person name="Abbott R.M."/>
            <person name="Cotton M."/>
            <person name="Levy A."/>
            <person name="Marchetto P."/>
            <person name="Ochoa K."/>
            <person name="Jackson S.M."/>
            <person name="Gillam B."/>
            <person name="Chen W."/>
            <person name="Yan L."/>
            <person name="Higginbotham J."/>
            <person name="Cardenas M."/>
            <person name="Waligorski J."/>
            <person name="Applebaum E."/>
            <person name="Phelps L."/>
            <person name="Falcone J."/>
            <person name="Kanchi K."/>
            <person name="Thane T."/>
            <person name="Scimone A."/>
            <person name="Thane N."/>
            <person name="Henke J."/>
            <person name="Wang T."/>
            <person name="Ruppert J."/>
            <person name="Shah N."/>
            <person name="Rotter K."/>
            <person name="Hodges J."/>
            <person name="Ingenthron E."/>
            <person name="Cordes M."/>
            <person name="Kohlberg S."/>
            <person name="Sgro J."/>
            <person name="Delgado B."/>
            <person name="Mead K."/>
            <person name="Chinwalla A."/>
            <person name="Leonard S."/>
            <person name="Crouse K."/>
            <person name="Collura K."/>
            <person name="Kudrna D."/>
            <person name="Currie J."/>
            <person name="He R."/>
            <person name="Angelova A."/>
            <person name="Rajasekar S."/>
            <person name="Mueller T."/>
            <person name="Lomeli R."/>
            <person name="Scara G."/>
            <person name="Ko A."/>
            <person name="Delaney K."/>
            <person name="Wissotski M."/>
            <person name="Lopez G."/>
            <person name="Campos D."/>
            <person name="Braidotti M."/>
            <person name="Ashley E."/>
            <person name="Golser W."/>
            <person name="Kim H."/>
            <person name="Lee S."/>
            <person name="Lin J."/>
            <person name="Dujmic Z."/>
            <person name="Kim W."/>
            <person name="Talag J."/>
            <person name="Zuccolo A."/>
            <person name="Fan C."/>
            <person name="Sebastian A."/>
            <person name="Kramer M."/>
            <person name="Spiegel L."/>
            <person name="Nascimento L."/>
            <person name="Zutavern T."/>
            <person name="Miller B."/>
            <person name="Ambroise C."/>
            <person name="Muller S."/>
            <person name="Spooner W."/>
            <person name="Narechania A."/>
            <person name="Ren L."/>
            <person name="Wei S."/>
            <person name="Kumari S."/>
            <person name="Faga B."/>
            <person name="Levy M.J."/>
            <person name="McMahan L."/>
            <person name="Van Buren P."/>
            <person name="Vaughn M.W."/>
            <person name="Ying K."/>
            <person name="Yeh C.-T."/>
            <person name="Emrich S.J."/>
            <person name="Jia Y."/>
            <person name="Kalyanaraman A."/>
            <person name="Hsia A.-P."/>
            <person name="Barbazuk W.B."/>
            <person name="Baucom R.S."/>
            <person name="Brutnell T.P."/>
            <person name="Carpita N.C."/>
            <person name="Chaparro C."/>
            <person name="Chia J.-M."/>
            <person name="Deragon J.-M."/>
            <person name="Estill J.C."/>
            <person name="Fu Y."/>
            <person name="Jeddeloh J.A."/>
            <person name="Han Y."/>
            <person name="Lee H."/>
            <person name="Li P."/>
            <person name="Lisch D.R."/>
            <person name="Liu S."/>
            <person name="Liu Z."/>
            <person name="Nagel D.H."/>
            <person name="McCann M.C."/>
            <person name="SanMiguel P."/>
            <person name="Myers A.M."/>
            <person name="Nettleton D."/>
            <person name="Nguyen J."/>
            <person name="Penning B.W."/>
            <person name="Ponnala L."/>
            <person name="Schneider K.L."/>
            <person name="Schwartz D.C."/>
            <person name="Sharma A."/>
            <person name="Soderlund C."/>
            <person name="Springer N.M."/>
            <person name="Sun Q."/>
            <person name="Wang H."/>
            <person name="Waterman M."/>
            <person name="Westerman R."/>
            <person name="Wolfgruber T.K."/>
            <person name="Yang L."/>
            <person name="Yu Y."/>
            <person name="Zhang L."/>
            <person name="Zhou S."/>
            <person name="Zhu Q."/>
            <person name="Bennetzen J.L."/>
            <person name="Dawe R.K."/>
            <person name="Jiang J."/>
            <person name="Jiang N."/>
            <person name="Presting G.G."/>
            <person name="Wessler S.R."/>
            <person name="Aluru S."/>
            <person name="Martienssen R.A."/>
            <person name="Clifton S.W."/>
            <person name="McCombie W.R."/>
            <person name="Wing R.A."/>
            <person name="Wilson R.K."/>
        </authorList>
    </citation>
    <scope>NUCLEOTIDE SEQUENCE [LARGE SCALE GENOMIC DNA]</scope>
    <source>
        <strain evidence="3">cv. B73</strain>
    </source>
</reference>
<organism evidence="2 3">
    <name type="scientific">Zea mays</name>
    <name type="common">Maize</name>
    <dbReference type="NCBI Taxonomy" id="4577"/>
    <lineage>
        <taxon>Eukaryota</taxon>
        <taxon>Viridiplantae</taxon>
        <taxon>Streptophyta</taxon>
        <taxon>Embryophyta</taxon>
        <taxon>Tracheophyta</taxon>
        <taxon>Spermatophyta</taxon>
        <taxon>Magnoliopsida</taxon>
        <taxon>Liliopsida</taxon>
        <taxon>Poales</taxon>
        <taxon>Poaceae</taxon>
        <taxon>PACMAD clade</taxon>
        <taxon>Panicoideae</taxon>
        <taxon>Andropogonodae</taxon>
        <taxon>Andropogoneae</taxon>
        <taxon>Tripsacinae</taxon>
        <taxon>Zea</taxon>
    </lineage>
</organism>
<feature type="region of interest" description="Disordered" evidence="1">
    <location>
        <begin position="243"/>
        <end position="268"/>
    </location>
</feature>
<dbReference type="EnsemblPlants" id="Zm00001eb194310_T001">
    <property type="protein sequence ID" value="Zm00001eb194310_P001"/>
    <property type="gene ID" value="Zm00001eb194310"/>
</dbReference>
<reference evidence="2" key="3">
    <citation type="submission" date="2021-05" db="UniProtKB">
        <authorList>
            <consortium name="EnsemblPlants"/>
        </authorList>
    </citation>
    <scope>IDENTIFICATION</scope>
    <source>
        <strain evidence="2">cv. B73</strain>
    </source>
</reference>
<feature type="region of interest" description="Disordered" evidence="1">
    <location>
        <begin position="135"/>
        <end position="178"/>
    </location>
</feature>
<reference evidence="2" key="2">
    <citation type="submission" date="2019-07" db="EMBL/GenBank/DDBJ databases">
        <authorList>
            <person name="Seetharam A."/>
            <person name="Woodhouse M."/>
            <person name="Cannon E."/>
        </authorList>
    </citation>
    <scope>NUCLEOTIDE SEQUENCE [LARGE SCALE GENOMIC DNA]</scope>
    <source>
        <strain evidence="2">cv. B73</strain>
    </source>
</reference>
<evidence type="ECO:0000313" key="3">
    <source>
        <dbReference type="Proteomes" id="UP000007305"/>
    </source>
</evidence>
<evidence type="ECO:0000313" key="2">
    <source>
        <dbReference type="EnsemblPlants" id="Zm00001eb194310_P001"/>
    </source>
</evidence>
<feature type="compositionally biased region" description="Basic and acidic residues" evidence="1">
    <location>
        <begin position="136"/>
        <end position="145"/>
    </location>
</feature>
<dbReference type="AlphaFoldDB" id="A0A804NXS9"/>
<dbReference type="Gramene" id="Zm00001eb194310_T001">
    <property type="protein sequence ID" value="Zm00001eb194310_P001"/>
    <property type="gene ID" value="Zm00001eb194310"/>
</dbReference>
<evidence type="ECO:0000256" key="1">
    <source>
        <dbReference type="SAM" id="MobiDB-lite"/>
    </source>
</evidence>
<proteinExistence type="predicted"/>
<dbReference type="InParanoid" id="A0A804NXS9"/>
<name>A0A804NXS9_MAIZE</name>
<dbReference type="Proteomes" id="UP000007305">
    <property type="component" value="Chromosome 4"/>
</dbReference>